<feature type="compositionally biased region" description="Polar residues" evidence="1">
    <location>
        <begin position="15"/>
        <end position="27"/>
    </location>
</feature>
<dbReference type="Proteomes" id="UP000265520">
    <property type="component" value="Unassembled WGS sequence"/>
</dbReference>
<dbReference type="AlphaFoldDB" id="A0A392VLB7"/>
<comment type="caution">
    <text evidence="2">The sequence shown here is derived from an EMBL/GenBank/DDBJ whole genome shotgun (WGS) entry which is preliminary data.</text>
</comment>
<protein>
    <submittedName>
        <fullName evidence="2">Uncharacterized protein</fullName>
    </submittedName>
</protein>
<evidence type="ECO:0000256" key="1">
    <source>
        <dbReference type="SAM" id="MobiDB-lite"/>
    </source>
</evidence>
<feature type="region of interest" description="Disordered" evidence="1">
    <location>
        <begin position="15"/>
        <end position="40"/>
    </location>
</feature>
<proteinExistence type="predicted"/>
<feature type="non-terminal residue" evidence="2">
    <location>
        <position position="40"/>
    </location>
</feature>
<sequence>MLGASESNKSVNFDYNTLKQSSSSSENGYKKAPFFNGEVT</sequence>
<organism evidence="2 3">
    <name type="scientific">Trifolium medium</name>
    <dbReference type="NCBI Taxonomy" id="97028"/>
    <lineage>
        <taxon>Eukaryota</taxon>
        <taxon>Viridiplantae</taxon>
        <taxon>Streptophyta</taxon>
        <taxon>Embryophyta</taxon>
        <taxon>Tracheophyta</taxon>
        <taxon>Spermatophyta</taxon>
        <taxon>Magnoliopsida</taxon>
        <taxon>eudicotyledons</taxon>
        <taxon>Gunneridae</taxon>
        <taxon>Pentapetalae</taxon>
        <taxon>rosids</taxon>
        <taxon>fabids</taxon>
        <taxon>Fabales</taxon>
        <taxon>Fabaceae</taxon>
        <taxon>Papilionoideae</taxon>
        <taxon>50 kb inversion clade</taxon>
        <taxon>NPAAA clade</taxon>
        <taxon>Hologalegina</taxon>
        <taxon>IRL clade</taxon>
        <taxon>Trifolieae</taxon>
        <taxon>Trifolium</taxon>
    </lineage>
</organism>
<reference evidence="2 3" key="1">
    <citation type="journal article" date="2018" name="Front. Plant Sci.">
        <title>Red Clover (Trifolium pratense) and Zigzag Clover (T. medium) - A Picture of Genomic Similarities and Differences.</title>
        <authorList>
            <person name="Dluhosova J."/>
            <person name="Istvanek J."/>
            <person name="Nedelnik J."/>
            <person name="Repkova J."/>
        </authorList>
    </citation>
    <scope>NUCLEOTIDE SEQUENCE [LARGE SCALE GENOMIC DNA]</scope>
    <source>
        <strain evidence="3">cv. 10/8</strain>
        <tissue evidence="2">Leaf</tissue>
    </source>
</reference>
<dbReference type="EMBL" id="LXQA011213647">
    <property type="protein sequence ID" value="MCI89198.1"/>
    <property type="molecule type" value="Genomic_DNA"/>
</dbReference>
<accession>A0A392VLB7</accession>
<keyword evidence="3" id="KW-1185">Reference proteome</keyword>
<evidence type="ECO:0000313" key="3">
    <source>
        <dbReference type="Proteomes" id="UP000265520"/>
    </source>
</evidence>
<name>A0A392VLB7_9FABA</name>
<evidence type="ECO:0000313" key="2">
    <source>
        <dbReference type="EMBL" id="MCI89198.1"/>
    </source>
</evidence>